<comment type="caution">
    <text evidence="12">The sequence shown here is derived from an EMBL/GenBank/DDBJ whole genome shotgun (WGS) entry which is preliminary data.</text>
</comment>
<keyword evidence="10" id="KW-0137">Centromere</keyword>
<keyword evidence="4" id="KW-0132">Cell division</keyword>
<keyword evidence="3" id="KW-0158">Chromosome</keyword>
<gene>
    <name evidence="12" type="ORF">CVIRNUC_007750</name>
</gene>
<dbReference type="GO" id="GO:0000785">
    <property type="term" value="C:chromatin"/>
    <property type="evidence" value="ECO:0007669"/>
    <property type="project" value="TreeGrafter"/>
</dbReference>
<proteinExistence type="predicted"/>
<organism evidence="12 13">
    <name type="scientific">Coccomyxa viridis</name>
    <dbReference type="NCBI Taxonomy" id="1274662"/>
    <lineage>
        <taxon>Eukaryota</taxon>
        <taxon>Viridiplantae</taxon>
        <taxon>Chlorophyta</taxon>
        <taxon>core chlorophytes</taxon>
        <taxon>Trebouxiophyceae</taxon>
        <taxon>Trebouxiophyceae incertae sedis</taxon>
        <taxon>Coccomyxaceae</taxon>
        <taxon>Coccomyxa</taxon>
    </lineage>
</organism>
<keyword evidence="6" id="KW-0498">Mitosis</keyword>
<evidence type="ECO:0000256" key="6">
    <source>
        <dbReference type="ARBA" id="ARBA00022776"/>
    </source>
</evidence>
<comment type="subcellular location">
    <subcellularLocation>
        <location evidence="2">Chromosome</location>
        <location evidence="2">Centromere</location>
    </subcellularLocation>
    <subcellularLocation>
        <location evidence="1">Nucleus</location>
    </subcellularLocation>
</comment>
<keyword evidence="7" id="KW-0862">Zinc</keyword>
<evidence type="ECO:0000256" key="1">
    <source>
        <dbReference type="ARBA" id="ARBA00004123"/>
    </source>
</evidence>
<dbReference type="GO" id="GO:0051301">
    <property type="term" value="P:cell division"/>
    <property type="evidence" value="ECO:0007669"/>
    <property type="project" value="UniProtKB-KW"/>
</dbReference>
<dbReference type="Proteomes" id="UP001314263">
    <property type="component" value="Unassembled WGS sequence"/>
</dbReference>
<dbReference type="GO" id="GO:0005634">
    <property type="term" value="C:nucleus"/>
    <property type="evidence" value="ECO:0007669"/>
    <property type="project" value="UniProtKB-SubCell"/>
</dbReference>
<name>A0AAV1IAZ3_9CHLO</name>
<dbReference type="GO" id="GO:0007059">
    <property type="term" value="P:chromosome segregation"/>
    <property type="evidence" value="ECO:0007669"/>
    <property type="project" value="TreeGrafter"/>
</dbReference>
<dbReference type="AlphaFoldDB" id="A0AAV1IAZ3"/>
<evidence type="ECO:0000256" key="3">
    <source>
        <dbReference type="ARBA" id="ARBA00022454"/>
    </source>
</evidence>
<dbReference type="InterPro" id="IPR034752">
    <property type="entry name" value="Mis18"/>
</dbReference>
<dbReference type="EMBL" id="CAUYUE010000010">
    <property type="protein sequence ID" value="CAK0784546.1"/>
    <property type="molecule type" value="Genomic_DNA"/>
</dbReference>
<evidence type="ECO:0000256" key="9">
    <source>
        <dbReference type="ARBA" id="ARBA00023306"/>
    </source>
</evidence>
<evidence type="ECO:0000259" key="11">
    <source>
        <dbReference type="PROSITE" id="PS51793"/>
    </source>
</evidence>
<evidence type="ECO:0000313" key="13">
    <source>
        <dbReference type="Proteomes" id="UP001314263"/>
    </source>
</evidence>
<keyword evidence="9" id="KW-0131">Cell cycle</keyword>
<dbReference type="PANTHER" id="PTHR16431:SF1">
    <property type="entry name" value="NEUROGENIC PROTEIN MASTERMIND"/>
    <property type="match status" value="1"/>
</dbReference>
<dbReference type="GO" id="GO:0046872">
    <property type="term" value="F:metal ion binding"/>
    <property type="evidence" value="ECO:0007669"/>
    <property type="project" value="UniProtKB-KW"/>
</dbReference>
<keyword evidence="5" id="KW-0479">Metal-binding</keyword>
<sequence length="168" mass="18098">MEGRTKQMPTMVFSCAGCNSVISDSTEYLCSYQDMSCIVVAGGTNISISLTSTRTSDPDGCCQGISCNVCGAVVGKRYATELPRHSLARNNFCLDVNAMSSYTLGNSELRASEAQPGALFQQAADDAASSADSRKLEQRITELETDLLKVQNMVLLHQERLEALELGI</sequence>
<evidence type="ECO:0000256" key="8">
    <source>
        <dbReference type="ARBA" id="ARBA00023242"/>
    </source>
</evidence>
<accession>A0AAV1IAZ3</accession>
<dbReference type="GO" id="GO:0000775">
    <property type="term" value="C:chromosome, centromeric region"/>
    <property type="evidence" value="ECO:0007669"/>
    <property type="project" value="UniProtKB-SubCell"/>
</dbReference>
<evidence type="ECO:0000256" key="7">
    <source>
        <dbReference type="ARBA" id="ARBA00022833"/>
    </source>
</evidence>
<evidence type="ECO:0000256" key="4">
    <source>
        <dbReference type="ARBA" id="ARBA00022618"/>
    </source>
</evidence>
<dbReference type="GO" id="GO:0034080">
    <property type="term" value="P:CENP-A containing chromatin assembly"/>
    <property type="evidence" value="ECO:0007669"/>
    <property type="project" value="TreeGrafter"/>
</dbReference>
<dbReference type="PROSITE" id="PS51793">
    <property type="entry name" value="MIS18"/>
    <property type="match status" value="1"/>
</dbReference>
<evidence type="ECO:0000256" key="10">
    <source>
        <dbReference type="ARBA" id="ARBA00023328"/>
    </source>
</evidence>
<keyword evidence="8" id="KW-0539">Nucleus</keyword>
<evidence type="ECO:0000256" key="5">
    <source>
        <dbReference type="ARBA" id="ARBA00022723"/>
    </source>
</evidence>
<reference evidence="12 13" key="1">
    <citation type="submission" date="2023-10" db="EMBL/GenBank/DDBJ databases">
        <authorList>
            <person name="Maclean D."/>
            <person name="Macfadyen A."/>
        </authorList>
    </citation>
    <scope>NUCLEOTIDE SEQUENCE [LARGE SCALE GENOMIC DNA]</scope>
</reference>
<keyword evidence="13" id="KW-1185">Reference proteome</keyword>
<feature type="domain" description="Mis18" evidence="11">
    <location>
        <begin position="10"/>
        <end position="104"/>
    </location>
</feature>
<dbReference type="Pfam" id="PF03226">
    <property type="entry name" value="Yippee-Mis18"/>
    <property type="match status" value="1"/>
</dbReference>
<dbReference type="InterPro" id="IPR004910">
    <property type="entry name" value="Yippee/Mis18/Cereblon"/>
</dbReference>
<protein>
    <recommendedName>
        <fullName evidence="11">Mis18 domain-containing protein</fullName>
    </recommendedName>
</protein>
<dbReference type="PANTHER" id="PTHR16431">
    <property type="entry name" value="NEUROGENIC PROTEIN MASTERMIND"/>
    <property type="match status" value="1"/>
</dbReference>
<evidence type="ECO:0000313" key="12">
    <source>
        <dbReference type="EMBL" id="CAK0784546.1"/>
    </source>
</evidence>
<evidence type="ECO:0000256" key="2">
    <source>
        <dbReference type="ARBA" id="ARBA00004584"/>
    </source>
</evidence>